<feature type="compositionally biased region" description="Basic residues" evidence="1">
    <location>
        <begin position="699"/>
        <end position="712"/>
    </location>
</feature>
<feature type="compositionally biased region" description="Low complexity" evidence="1">
    <location>
        <begin position="952"/>
        <end position="965"/>
    </location>
</feature>
<feature type="region of interest" description="Disordered" evidence="1">
    <location>
        <begin position="678"/>
        <end position="758"/>
    </location>
</feature>
<evidence type="ECO:0000313" key="3">
    <source>
        <dbReference type="Ensembl" id="ENSSTUP00000100815.1"/>
    </source>
</evidence>
<feature type="compositionally biased region" description="Low complexity" evidence="1">
    <location>
        <begin position="172"/>
        <end position="193"/>
    </location>
</feature>
<feature type="region of interest" description="Disordered" evidence="1">
    <location>
        <begin position="1570"/>
        <end position="1597"/>
    </location>
</feature>
<dbReference type="Proteomes" id="UP000472277">
    <property type="component" value="Chromosome 32"/>
</dbReference>
<reference evidence="3" key="1">
    <citation type="submission" date="2025-08" db="UniProtKB">
        <authorList>
            <consortium name="Ensembl"/>
        </authorList>
    </citation>
    <scope>IDENTIFICATION</scope>
</reference>
<name>A0A674DYA4_SALTR</name>
<feature type="region of interest" description="Disordered" evidence="1">
    <location>
        <begin position="1697"/>
        <end position="1769"/>
    </location>
</feature>
<feature type="region of interest" description="Disordered" evidence="1">
    <location>
        <begin position="1614"/>
        <end position="1651"/>
    </location>
</feature>
<evidence type="ECO:0000259" key="2">
    <source>
        <dbReference type="PROSITE" id="PS51038"/>
    </source>
</evidence>
<feature type="region of interest" description="Disordered" evidence="1">
    <location>
        <begin position="1077"/>
        <end position="1155"/>
    </location>
</feature>
<feature type="compositionally biased region" description="Basic and acidic residues" evidence="1">
    <location>
        <begin position="289"/>
        <end position="310"/>
    </location>
</feature>
<dbReference type="CDD" id="cd04714">
    <property type="entry name" value="BAH_BAHCC1"/>
    <property type="match status" value="1"/>
</dbReference>
<feature type="domain" description="BAH" evidence="2">
    <location>
        <begin position="1785"/>
        <end position="1908"/>
    </location>
</feature>
<dbReference type="Ensembl" id="ENSSTUT00000108170.1">
    <property type="protein sequence ID" value="ENSSTUP00000100815.1"/>
    <property type="gene ID" value="ENSSTUG00000045119.1"/>
</dbReference>
<dbReference type="PANTHER" id="PTHR12505">
    <property type="entry name" value="PHD FINGER TRANSCRIPTION FACTOR"/>
    <property type="match status" value="1"/>
</dbReference>
<dbReference type="Pfam" id="PF24912">
    <property type="entry name" value="SH3_TNRC18"/>
    <property type="match status" value="1"/>
</dbReference>
<feature type="compositionally biased region" description="Basic residues" evidence="1">
    <location>
        <begin position="1099"/>
        <end position="1109"/>
    </location>
</feature>
<feature type="compositionally biased region" description="Low complexity" evidence="1">
    <location>
        <begin position="456"/>
        <end position="499"/>
    </location>
</feature>
<feature type="compositionally biased region" description="Pro residues" evidence="1">
    <location>
        <begin position="70"/>
        <end position="82"/>
    </location>
</feature>
<dbReference type="GeneTree" id="ENSGT00940000160116"/>
<dbReference type="PROSITE" id="PS51038">
    <property type="entry name" value="BAH"/>
    <property type="match status" value="1"/>
</dbReference>
<dbReference type="GO" id="GO:0003682">
    <property type="term" value="F:chromatin binding"/>
    <property type="evidence" value="ECO:0007669"/>
    <property type="project" value="InterPro"/>
</dbReference>
<gene>
    <name evidence="3" type="primary">LOC115171828</name>
</gene>
<dbReference type="InterPro" id="IPR048924">
    <property type="entry name" value="BAHCC1-like_Tudor"/>
</dbReference>
<feature type="region of interest" description="Disordered" evidence="1">
    <location>
        <begin position="796"/>
        <end position="997"/>
    </location>
</feature>
<protein>
    <submittedName>
        <fullName evidence="3">BAH domain and coiled-coil containing 1a</fullName>
    </submittedName>
</protein>
<dbReference type="Pfam" id="PF21744">
    <property type="entry name" value="BAHCC1-like_Tudor"/>
    <property type="match status" value="1"/>
</dbReference>
<feature type="compositionally biased region" description="Acidic residues" evidence="1">
    <location>
        <begin position="1126"/>
        <end position="1142"/>
    </location>
</feature>
<feature type="compositionally biased region" description="Basic and acidic residues" evidence="1">
    <location>
        <begin position="1725"/>
        <end position="1742"/>
    </location>
</feature>
<dbReference type="InterPro" id="IPR052429">
    <property type="entry name" value="BAH_domain_protein"/>
</dbReference>
<feature type="compositionally biased region" description="Low complexity" evidence="1">
    <location>
        <begin position="52"/>
        <end position="69"/>
    </location>
</feature>
<proteinExistence type="predicted"/>
<reference evidence="3" key="2">
    <citation type="submission" date="2025-09" db="UniProtKB">
        <authorList>
            <consortium name="Ensembl"/>
        </authorList>
    </citation>
    <scope>IDENTIFICATION</scope>
</reference>
<feature type="region of interest" description="Disordered" evidence="1">
    <location>
        <begin position="289"/>
        <end position="499"/>
    </location>
</feature>
<feature type="region of interest" description="Disordered" evidence="1">
    <location>
        <begin position="1315"/>
        <end position="1359"/>
    </location>
</feature>
<organism evidence="3 4">
    <name type="scientific">Salmo trutta</name>
    <name type="common">Brown trout</name>
    <dbReference type="NCBI Taxonomy" id="8032"/>
    <lineage>
        <taxon>Eukaryota</taxon>
        <taxon>Metazoa</taxon>
        <taxon>Chordata</taxon>
        <taxon>Craniata</taxon>
        <taxon>Vertebrata</taxon>
        <taxon>Euteleostomi</taxon>
        <taxon>Actinopterygii</taxon>
        <taxon>Neopterygii</taxon>
        <taxon>Teleostei</taxon>
        <taxon>Protacanthopterygii</taxon>
        <taxon>Salmoniformes</taxon>
        <taxon>Salmonidae</taxon>
        <taxon>Salmoninae</taxon>
        <taxon>Salmo</taxon>
    </lineage>
</organism>
<feature type="region of interest" description="Disordered" evidence="1">
    <location>
        <begin position="1445"/>
        <end position="1467"/>
    </location>
</feature>
<dbReference type="Gene3D" id="2.30.30.140">
    <property type="match status" value="1"/>
</dbReference>
<feature type="compositionally biased region" description="Polar residues" evidence="1">
    <location>
        <begin position="851"/>
        <end position="860"/>
    </location>
</feature>
<feature type="compositionally biased region" description="Basic and acidic residues" evidence="1">
    <location>
        <begin position="1013"/>
        <end position="1025"/>
    </location>
</feature>
<dbReference type="InterPro" id="IPR043151">
    <property type="entry name" value="BAH_sf"/>
</dbReference>
<feature type="compositionally biased region" description="Acidic residues" evidence="1">
    <location>
        <begin position="1575"/>
        <end position="1585"/>
    </location>
</feature>
<feature type="compositionally biased region" description="Low complexity" evidence="1">
    <location>
        <begin position="133"/>
        <end position="144"/>
    </location>
</feature>
<feature type="region of interest" description="Disordered" evidence="1">
    <location>
        <begin position="1009"/>
        <end position="1054"/>
    </location>
</feature>
<feature type="compositionally biased region" description="Basic and acidic residues" evidence="1">
    <location>
        <begin position="376"/>
        <end position="386"/>
    </location>
</feature>
<feature type="compositionally biased region" description="Basic and acidic residues" evidence="1">
    <location>
        <begin position="432"/>
        <end position="441"/>
    </location>
</feature>
<evidence type="ECO:0000313" key="4">
    <source>
        <dbReference type="Proteomes" id="UP000472277"/>
    </source>
</evidence>
<dbReference type="InterPro" id="IPR056841">
    <property type="entry name" value="TNRC18_BAHCC1-like_SH3"/>
</dbReference>
<dbReference type="InterPro" id="IPR001025">
    <property type="entry name" value="BAH_dom"/>
</dbReference>
<dbReference type="SMART" id="SM00439">
    <property type="entry name" value="BAH"/>
    <property type="match status" value="1"/>
</dbReference>
<dbReference type="PANTHER" id="PTHR12505:SF25">
    <property type="entry name" value="BAH AND COILED-COIL DOMAIN-CONTAINING PROTEIN 1-LIKE ISOFORM X1"/>
    <property type="match status" value="1"/>
</dbReference>
<feature type="compositionally biased region" description="Basic residues" evidence="1">
    <location>
        <begin position="1337"/>
        <end position="1349"/>
    </location>
</feature>
<keyword evidence="4" id="KW-1185">Reference proteome</keyword>
<feature type="compositionally biased region" description="Acidic residues" evidence="1">
    <location>
        <begin position="418"/>
        <end position="431"/>
    </location>
</feature>
<feature type="compositionally biased region" description="Acidic residues" evidence="1">
    <location>
        <begin position="923"/>
        <end position="939"/>
    </location>
</feature>
<sequence>MEQPGLWPPVYGARGPSSHIHPQHPAVYSRSQFLRQQELYALQQHQQHHHLQQQYQHQQQQSHQSQPQSHPQPQPQPHPQSQPQPQQNHRAAQTMELQHRPNHVQVQKRPEEPSVELEELLSEPAGSKPSKPYSSYHNRSSNRNTPTPGACTAHLSPCCQSQSPSLHPHPKSTPSTPCPTTSPAAAAPRSPAISPAPPQMPKGAESQDKRGEGQPPQDYPQSLEPDLPPGYTYRAIAMGYRSGTSPHLVQLAEPADLEAVQAEPAENAPQPLSSLGAELECQAVVRPLPHQEMEEKEEGQKEEEVQREEVEAGVAAGSCGPPDQEHREEQEEEVSVCPAAESRVCETASCPIPIPLSEEENHRADPTSTLEEQEEEKCKVERRQQEEVAGEQEEPEQGSIIIDLDPPCPAQPHQEAHTEEEEEGGEEEQEEERTPNDDNHSVDLVCLSPSSPSPFPSQSIITLSPSSPSPCPSQSIITLSPSSPSPCPSQSIITLSPSSPSPCPSQSIITLSPSLKPIVPSYWSLELLIAAAFCADVPPFPMLASSTLQPQACDTHPCPSHPHHGMELLSELADLELQQHRHNTGDSQGEEMLIFDLQSLATLAAARALELGAQEGSGEGAGLHYPARKTLNLRRKCSWTPRHEPACPAKGTMERMEGPELAMRVKLAELQRRYKEKQRELAKLQRKHDHQKEETPRSPARRGPGRPRKRKSTPAAGPGSSSETQRKVKSLGAGLGLSPEDLLGGGGGDAQRKKKKLSNRGFERLGAAEIKVQGSSRKSVLHGVLSSKLARDVAHQQLRQHKAQGGKRTGMGAGPQDKEEVASVASSAPKHHGHRGQATSQAESRRVLNESGGQSDTAASADSGGQEGWTGTPLMMRGGRRKGMGGALGVQGSARLQQPRARDLRTRSQEAMEGGETSPTESESSDQEEEEGSYDSDEGQDIKAQPSRDVSSRSTVTGPSPSSVVKLEANQKARNKKERQELYGSQSLSGAEGEVKVRKRAPCRLGMVTAAKKHPEYQDQSEGVRRAGGPRPQEPRRESLGTRGSLYRRTMGPVTFPTTSERLKRATRKNNMLRGPINKRRSCWSDGVQSPQSDDNTCRGRRIRNKQPKGRAVSRLLESMAADEGFQMDEDDSSFSEGDEDSNPSYPHNPRSPLAAPSCVLTKQLLTDGLRVLISKEDELLYAARVHTLELPDIYSIVIDGERGNRPRIYSLEQLLQEAVLDVRPETESVLAEGTRVCAYWSERSRCLYPGNIRQGGSGEEGKQGGVMVEFDDGDRGRISLLNIRLLPPGYQIHCAESSPAHLVTSGRAARRSFGLEKAPLSERVSERQASTEPVRRRPGRPKGSGKKKNLSDSSNKNAAPLLSWPAVAVPRKRACENLFQLNGTPRKALRGTREAHLFPLPPAPVSAPTKGLFSSSSFEVDSFSSIAKGYSSFCSTQPTGMSLGSRTGPYVQRRRPGEVPRSSRKSGQEFLVKLDHEGVTSPKTKNSKALLLLGGGSGFGTKGVGGLPRPEAYSHPVLLVKDNRKGGSASRAELLLKGAPPPQRKASPSLAMGEYGVGELGLSCHRDCHSSYSDLDDEEEEEEEERRRRRAAALATAASGGLRTAGSFLSRLSVSSSSSGSSSSSSSGSMSSSSLCSSDNDSSYSSEDEESSTLLLQSCLSSHHGLLQSPEPTAAAGPHQGQQSFVAKAVAVSNTKGGGATNDHSANNKLLKRKECGSSSPFKPPRDLVKRQRIIPDDAGPRPKMNTFLPGRQMWRWSGNPTQRRGLKGKSKKLFYKAIVRGRDMVRVGDCAMFLSAGRPHLPYVGRIENFWESWSSSMVVKVKWFYHPEETKLGKRHRDSKHALYQSCHEDENDVQTISHKCQVVSREEYEHMTRGQKPSSSVTTQGLYYLAGTYDPTSGQLLTAEGVAIVC</sequence>
<dbReference type="Gene3D" id="2.30.30.490">
    <property type="match status" value="1"/>
</dbReference>
<feature type="compositionally biased region" description="Basic and acidic residues" evidence="1">
    <location>
        <begin position="900"/>
        <end position="910"/>
    </location>
</feature>
<feature type="region of interest" description="Disordered" evidence="1">
    <location>
        <begin position="1"/>
        <end position="231"/>
    </location>
</feature>
<dbReference type="Pfam" id="PF01426">
    <property type="entry name" value="BAH"/>
    <property type="match status" value="1"/>
</dbReference>
<feature type="compositionally biased region" description="Low complexity" evidence="1">
    <location>
        <begin position="1614"/>
        <end position="1646"/>
    </location>
</feature>
<evidence type="ECO:0000256" key="1">
    <source>
        <dbReference type="SAM" id="MobiDB-lite"/>
    </source>
</evidence>
<accession>A0A674DYA4</accession>